<evidence type="ECO:0000313" key="2">
    <source>
        <dbReference type="Proteomes" id="UP000030428"/>
    </source>
</evidence>
<gene>
    <name evidence="1" type="ORF">PN36_32845</name>
</gene>
<dbReference type="InterPro" id="IPR013320">
    <property type="entry name" value="ConA-like_dom_sf"/>
</dbReference>
<protein>
    <recommendedName>
        <fullName evidence="3">LamG-like jellyroll fold domain-containing protein</fullName>
    </recommendedName>
</protein>
<feature type="non-terminal residue" evidence="1">
    <location>
        <position position="1"/>
    </location>
</feature>
<comment type="caution">
    <text evidence="1">The sequence shown here is derived from an EMBL/GenBank/DDBJ whole genome shotgun (WGS) entry which is preliminary data.</text>
</comment>
<evidence type="ECO:0000313" key="1">
    <source>
        <dbReference type="EMBL" id="TGO01971.1"/>
    </source>
</evidence>
<dbReference type="EMBL" id="JSZA02000306">
    <property type="protein sequence ID" value="TGO01971.1"/>
    <property type="molecule type" value="Genomic_DNA"/>
</dbReference>
<proteinExistence type="predicted"/>
<dbReference type="SUPFAM" id="SSF49899">
    <property type="entry name" value="Concanavalin A-like lectins/glucanases"/>
    <property type="match status" value="1"/>
</dbReference>
<evidence type="ECO:0008006" key="3">
    <source>
        <dbReference type="Google" id="ProtNLM"/>
    </source>
</evidence>
<organism evidence="1 2">
    <name type="scientific">Candidatus Thiomargarita nelsonii</name>
    <dbReference type="NCBI Taxonomy" id="1003181"/>
    <lineage>
        <taxon>Bacteria</taxon>
        <taxon>Pseudomonadati</taxon>
        <taxon>Pseudomonadota</taxon>
        <taxon>Gammaproteobacteria</taxon>
        <taxon>Thiotrichales</taxon>
        <taxon>Thiotrichaceae</taxon>
        <taxon>Thiomargarita</taxon>
    </lineage>
</organism>
<keyword evidence="2" id="KW-1185">Reference proteome</keyword>
<dbReference type="Proteomes" id="UP000030428">
    <property type="component" value="Unassembled WGS sequence"/>
</dbReference>
<dbReference type="Pfam" id="PF13385">
    <property type="entry name" value="Laminin_G_3"/>
    <property type="match status" value="1"/>
</dbReference>
<dbReference type="AlphaFoldDB" id="A0A4E0QYA7"/>
<accession>A0A4E0QYA7</accession>
<name>A0A4E0QYA7_9GAMM</name>
<sequence>YVGAGHSDANFNGAIDEIRIYNRALSESEVQQLYQMNNQPSDDCWATYENGNLHIPCIKVKGPFDDDLHYEADMQYEPLSDPMTFQVTGVKAK</sequence>
<reference evidence="1 2" key="1">
    <citation type="journal article" date="2016" name="Front. Microbiol.">
        <title>Single-Cell (Meta-)Genomics of a Dimorphic Candidatus Thiomargarita nelsonii Reveals Genomic Plasticity.</title>
        <authorList>
            <person name="Flood B.E."/>
            <person name="Fliss P."/>
            <person name="Jones D.S."/>
            <person name="Dick G.J."/>
            <person name="Jain S."/>
            <person name="Kaster A.K."/>
            <person name="Winkel M."/>
            <person name="Mussmann M."/>
            <person name="Bailey J."/>
        </authorList>
    </citation>
    <scope>NUCLEOTIDE SEQUENCE [LARGE SCALE GENOMIC DNA]</scope>
    <source>
        <strain evidence="1">Hydrate Ridge</strain>
    </source>
</reference>
<dbReference type="Gene3D" id="2.60.120.200">
    <property type="match status" value="1"/>
</dbReference>